<feature type="compositionally biased region" description="Low complexity" evidence="3">
    <location>
        <begin position="209"/>
        <end position="223"/>
    </location>
</feature>
<dbReference type="SMART" id="SM00220">
    <property type="entry name" value="S_TKc"/>
    <property type="match status" value="1"/>
</dbReference>
<keyword evidence="1" id="KW-0547">Nucleotide-binding</keyword>
<dbReference type="PANTHER" id="PTHR24346:SF77">
    <property type="entry name" value="SERINE THREONINE PROTEIN KINASE"/>
    <property type="match status" value="1"/>
</dbReference>
<dbReference type="InterPro" id="IPR008271">
    <property type="entry name" value="Ser/Thr_kinase_AS"/>
</dbReference>
<dbReference type="PROSITE" id="PS50011">
    <property type="entry name" value="PROTEIN_KINASE_DOM"/>
    <property type="match status" value="1"/>
</dbReference>
<evidence type="ECO:0000259" key="4">
    <source>
        <dbReference type="PROSITE" id="PS50011"/>
    </source>
</evidence>
<evidence type="ECO:0000313" key="5">
    <source>
        <dbReference type="EMBL" id="CAE0405987.1"/>
    </source>
</evidence>
<dbReference type="CDD" id="cd14008">
    <property type="entry name" value="STKc_LKB1_CaMKK"/>
    <property type="match status" value="1"/>
</dbReference>
<evidence type="ECO:0000256" key="2">
    <source>
        <dbReference type="ARBA" id="ARBA00022840"/>
    </source>
</evidence>
<feature type="compositionally biased region" description="Basic residues" evidence="3">
    <location>
        <begin position="132"/>
        <end position="143"/>
    </location>
</feature>
<feature type="region of interest" description="Disordered" evidence="3">
    <location>
        <begin position="711"/>
        <end position="834"/>
    </location>
</feature>
<organism evidence="5">
    <name type="scientific">Amphora coffeiformis</name>
    <dbReference type="NCBI Taxonomy" id="265554"/>
    <lineage>
        <taxon>Eukaryota</taxon>
        <taxon>Sar</taxon>
        <taxon>Stramenopiles</taxon>
        <taxon>Ochrophyta</taxon>
        <taxon>Bacillariophyta</taxon>
        <taxon>Bacillariophyceae</taxon>
        <taxon>Bacillariophycidae</taxon>
        <taxon>Thalassiophysales</taxon>
        <taxon>Catenulaceae</taxon>
        <taxon>Amphora</taxon>
    </lineage>
</organism>
<dbReference type="PROSITE" id="PS00108">
    <property type="entry name" value="PROTEIN_KINASE_ST"/>
    <property type="match status" value="1"/>
</dbReference>
<feature type="domain" description="Protein kinase" evidence="4">
    <location>
        <begin position="92"/>
        <end position="560"/>
    </location>
</feature>
<dbReference type="PANTHER" id="PTHR24346">
    <property type="entry name" value="MAP/MICROTUBULE AFFINITY-REGULATING KINASE"/>
    <property type="match status" value="1"/>
</dbReference>
<feature type="region of interest" description="Disordered" evidence="3">
    <location>
        <begin position="30"/>
        <end position="49"/>
    </location>
</feature>
<dbReference type="GO" id="GO:0005524">
    <property type="term" value="F:ATP binding"/>
    <property type="evidence" value="ECO:0007669"/>
    <property type="project" value="UniProtKB-KW"/>
</dbReference>
<feature type="compositionally biased region" description="Low complexity" evidence="3">
    <location>
        <begin position="117"/>
        <end position="127"/>
    </location>
</feature>
<dbReference type="Gene3D" id="3.30.200.20">
    <property type="entry name" value="Phosphorylase Kinase, domain 1"/>
    <property type="match status" value="1"/>
</dbReference>
<dbReference type="Pfam" id="PF00069">
    <property type="entry name" value="Pkinase"/>
    <property type="match status" value="1"/>
</dbReference>
<evidence type="ECO:0000256" key="3">
    <source>
        <dbReference type="SAM" id="MobiDB-lite"/>
    </source>
</evidence>
<evidence type="ECO:0000256" key="1">
    <source>
        <dbReference type="ARBA" id="ARBA00022741"/>
    </source>
</evidence>
<dbReference type="InterPro" id="IPR000719">
    <property type="entry name" value="Prot_kinase_dom"/>
</dbReference>
<reference evidence="5" key="1">
    <citation type="submission" date="2021-01" db="EMBL/GenBank/DDBJ databases">
        <authorList>
            <person name="Corre E."/>
            <person name="Pelletier E."/>
            <person name="Niang G."/>
            <person name="Scheremetjew M."/>
            <person name="Finn R."/>
            <person name="Kale V."/>
            <person name="Holt S."/>
            <person name="Cochrane G."/>
            <person name="Meng A."/>
            <person name="Brown T."/>
            <person name="Cohen L."/>
        </authorList>
    </citation>
    <scope>NUCLEOTIDE SEQUENCE</scope>
    <source>
        <strain evidence="5">CCMP127</strain>
    </source>
</reference>
<dbReference type="GO" id="GO:0035556">
    <property type="term" value="P:intracellular signal transduction"/>
    <property type="evidence" value="ECO:0007669"/>
    <property type="project" value="TreeGrafter"/>
</dbReference>
<feature type="region of interest" description="Disordered" evidence="3">
    <location>
        <begin position="110"/>
        <end position="184"/>
    </location>
</feature>
<protein>
    <recommendedName>
        <fullName evidence="4">Protein kinase domain-containing protein</fullName>
    </recommendedName>
</protein>
<name>A0A7S3KZC7_9STRA</name>
<proteinExistence type="predicted"/>
<dbReference type="GO" id="GO:0004674">
    <property type="term" value="F:protein serine/threonine kinase activity"/>
    <property type="evidence" value="ECO:0007669"/>
    <property type="project" value="TreeGrafter"/>
</dbReference>
<dbReference type="SUPFAM" id="SSF56112">
    <property type="entry name" value="Protein kinase-like (PK-like)"/>
    <property type="match status" value="1"/>
</dbReference>
<dbReference type="InterPro" id="IPR011009">
    <property type="entry name" value="Kinase-like_dom_sf"/>
</dbReference>
<dbReference type="EMBL" id="HBIM01004597">
    <property type="protein sequence ID" value="CAE0405987.1"/>
    <property type="molecule type" value="Transcribed_RNA"/>
</dbReference>
<dbReference type="Gene3D" id="1.10.510.10">
    <property type="entry name" value="Transferase(Phosphotransferase) domain 1"/>
    <property type="match status" value="1"/>
</dbReference>
<dbReference type="AlphaFoldDB" id="A0A7S3KZC7"/>
<keyword evidence="2" id="KW-0067">ATP-binding</keyword>
<feature type="compositionally biased region" description="Pro residues" evidence="3">
    <location>
        <begin position="724"/>
        <end position="736"/>
    </location>
</feature>
<feature type="compositionally biased region" description="Basic residues" evidence="3">
    <location>
        <begin position="810"/>
        <end position="820"/>
    </location>
</feature>
<accession>A0A7S3KZC7</accession>
<dbReference type="GO" id="GO:0005737">
    <property type="term" value="C:cytoplasm"/>
    <property type="evidence" value="ECO:0007669"/>
    <property type="project" value="TreeGrafter"/>
</dbReference>
<sequence length="834" mass="91501">MATTIIMTPPPVTGAETEAVEEDAMALPTTPAAAGGATNDPSTPATPRTPAAAMVMETNSVTSCPSLITTAMNNVKEEFDAEGNTIRVANLTFEEGILGKGTYGLVRLAHRAPPSPGSSLNNNNNNGAGMGRGRRHHHHHRAHSSSSSKGADDMDLSQQQQQEEAQIPASATQSLGRAAARRMNRRSQTLPVGDLFFSLSAANTQVHQNNSNSSNNKNNNNNNHDSPSLASWLKRQSRSDLSNHTANNSVDPDLVAVKIFHKSILKRKRTLARDPETHKVKVKTALDCVQREIALMKKLSHPNLVAFYDAIDSPESDILYMAIEYMPLGEILTYQNDGTFKRQEPKHNNNNNTHTMKPTAGLVNGHFDEAHAALYFVDIMHGLAYLHKHHIIHRDLKPENILLDRRGIAKLADFGVSQMFDDANDPAKTPRSEPSCLTRDDTDSALEMKTMANDGLLTKTEGTWAFWSPEMCDGGKAFSGYAADLWAAGVCLYIFVTGKLPFYSENPNDLFEMIREADVPYDAPDIPKLSKPLVDLLHICLEKDPTKRGGVGDCLKHEFVMVARAQRMHELSVEMAQSQATNTFVTENDIKSAFRIATRMPVVLFKSATKPILDGFRKLSSHKQDSFSTNQSMEETAGSSIRDLFSWNHKSCDDLQLDGSFVMSPIPMSISERSRELEDDVVAAEQLVQKSTKESAACKLGSFLRSFSGGDVEKDMTTSTAATPPTPAPVAGPSTPPSSKYHKTPGGRSNTPFGCLFRVGKPRHSNTDEEAVAAAETKEKDSRFPTLFMRKRSDISSLSCDEEDEELHQLRRSASGRKQRNFVAPDTPNSEATP</sequence>
<gene>
    <name evidence="5" type="ORF">ACOF00016_LOCUS3933</name>
</gene>
<feature type="region of interest" description="Disordered" evidence="3">
    <location>
        <begin position="205"/>
        <end position="229"/>
    </location>
</feature>